<keyword evidence="4" id="KW-0472">Membrane</keyword>
<keyword evidence="3" id="KW-0597">Phosphoprotein</keyword>
<keyword evidence="4" id="KW-0812">Transmembrane</keyword>
<reference evidence="6 7" key="1">
    <citation type="submission" date="2019-02" db="EMBL/GenBank/DDBJ databases">
        <title>Deep-cultivation of Planctomycetes and their phenomic and genomic characterization uncovers novel biology.</title>
        <authorList>
            <person name="Wiegand S."/>
            <person name="Jogler M."/>
            <person name="Boedeker C."/>
            <person name="Pinto D."/>
            <person name="Vollmers J."/>
            <person name="Rivas-Marin E."/>
            <person name="Kohn T."/>
            <person name="Peeters S.H."/>
            <person name="Heuer A."/>
            <person name="Rast P."/>
            <person name="Oberbeckmann S."/>
            <person name="Bunk B."/>
            <person name="Jeske O."/>
            <person name="Meyerdierks A."/>
            <person name="Storesund J.E."/>
            <person name="Kallscheuer N."/>
            <person name="Luecker S."/>
            <person name="Lage O.M."/>
            <person name="Pohl T."/>
            <person name="Merkel B.J."/>
            <person name="Hornburger P."/>
            <person name="Mueller R.-W."/>
            <person name="Bruemmer F."/>
            <person name="Labrenz M."/>
            <person name="Spormann A.M."/>
            <person name="Op den Camp H."/>
            <person name="Overmann J."/>
            <person name="Amann R."/>
            <person name="Jetten M.S.M."/>
            <person name="Mascher T."/>
            <person name="Medema M.H."/>
            <person name="Devos D.P."/>
            <person name="Kaster A.-K."/>
            <person name="Ovreas L."/>
            <person name="Rohde M."/>
            <person name="Galperin M.Y."/>
            <person name="Jogler C."/>
        </authorList>
    </citation>
    <scope>NUCLEOTIDE SEQUENCE [LARGE SCALE GENOMIC DNA]</scope>
    <source>
        <strain evidence="6 7">Pan216</strain>
    </source>
</reference>
<feature type="domain" description="Histidine kinase" evidence="5">
    <location>
        <begin position="276"/>
        <end position="479"/>
    </location>
</feature>
<dbReference type="RefSeq" id="WP_145253197.1">
    <property type="nucleotide sequence ID" value="NZ_CP036279.1"/>
</dbReference>
<proteinExistence type="predicted"/>
<evidence type="ECO:0000256" key="1">
    <source>
        <dbReference type="ARBA" id="ARBA00000085"/>
    </source>
</evidence>
<gene>
    <name evidence="6" type="primary">virA</name>
    <name evidence="6" type="ORF">Pan216_00190</name>
</gene>
<dbReference type="SMART" id="SM00387">
    <property type="entry name" value="HATPase_c"/>
    <property type="match status" value="1"/>
</dbReference>
<dbReference type="InterPro" id="IPR036890">
    <property type="entry name" value="HATPase_C_sf"/>
</dbReference>
<dbReference type="Proteomes" id="UP000317093">
    <property type="component" value="Chromosome"/>
</dbReference>
<evidence type="ECO:0000313" key="6">
    <source>
        <dbReference type="EMBL" id="QDU59192.1"/>
    </source>
</evidence>
<dbReference type="PRINTS" id="PR00344">
    <property type="entry name" value="BCTRLSENSOR"/>
</dbReference>
<organism evidence="6 7">
    <name type="scientific">Kolteria novifilia</name>
    <dbReference type="NCBI Taxonomy" id="2527975"/>
    <lineage>
        <taxon>Bacteria</taxon>
        <taxon>Pseudomonadati</taxon>
        <taxon>Planctomycetota</taxon>
        <taxon>Planctomycetia</taxon>
        <taxon>Kolteriales</taxon>
        <taxon>Kolteriaceae</taxon>
        <taxon>Kolteria</taxon>
    </lineage>
</organism>
<dbReference type="Gene3D" id="3.30.565.10">
    <property type="entry name" value="Histidine kinase-like ATPase, C-terminal domain"/>
    <property type="match status" value="1"/>
</dbReference>
<evidence type="ECO:0000256" key="2">
    <source>
        <dbReference type="ARBA" id="ARBA00012438"/>
    </source>
</evidence>
<dbReference type="EMBL" id="CP036279">
    <property type="protein sequence ID" value="QDU59192.1"/>
    <property type="molecule type" value="Genomic_DNA"/>
</dbReference>
<dbReference type="InterPro" id="IPR003594">
    <property type="entry name" value="HATPase_dom"/>
</dbReference>
<dbReference type="Pfam" id="PF02518">
    <property type="entry name" value="HATPase_c"/>
    <property type="match status" value="1"/>
</dbReference>
<feature type="transmembrane region" description="Helical" evidence="4">
    <location>
        <begin position="173"/>
        <end position="194"/>
    </location>
</feature>
<evidence type="ECO:0000313" key="7">
    <source>
        <dbReference type="Proteomes" id="UP000317093"/>
    </source>
</evidence>
<keyword evidence="6" id="KW-0808">Transferase</keyword>
<accession>A0A518AWT5</accession>
<feature type="transmembrane region" description="Helical" evidence="4">
    <location>
        <begin position="12"/>
        <end position="37"/>
    </location>
</feature>
<evidence type="ECO:0000256" key="3">
    <source>
        <dbReference type="ARBA" id="ARBA00022553"/>
    </source>
</evidence>
<dbReference type="GO" id="GO:0000155">
    <property type="term" value="F:phosphorelay sensor kinase activity"/>
    <property type="evidence" value="ECO:0007669"/>
    <property type="project" value="TreeGrafter"/>
</dbReference>
<dbReference type="EC" id="2.7.13.3" evidence="2"/>
<dbReference type="InterPro" id="IPR005467">
    <property type="entry name" value="His_kinase_dom"/>
</dbReference>
<sequence>MKRTSINLLREIGISGLLTILGIVALLVVVITTFVALRPPTVEEVERDIWVDWARLATDAQGLTIVDQLRDRRQAAGQLLVETLGNLINTEGDRFVVRTDVRDIRIRDIEDNIFANWRSSSALASGDHWRELDIDLVDPFGQKVGTLEVSYQFYGGGLESLPNIRRIQTLYRAAQVLVVIIAIVILVALGANISRIRERAARLRSQQVTLDLARQMCHELRNGLWAFSLEGRNLHRLFEMIDQYVDQNEEALAKASERVGLEEVRFKRLLRTYLKLLAEHHLDPRTDLAASNDLAKEAHQRIDSFSRYINLTVEQLDRNLLGMDDEWHSEVVRLGDAWAEACKLLEMRLRSEGVTTKRVGETEQDAVWADRRALVHVFVNLAKNAVEAMRDSAGDRIITVALTREETMMICEVHNPGRPIPAESLPHLFEAGYSTKQGASRGQGLALVHEAITAMGGQIDVTSDAAQGTRFVLRLPRADQE</sequence>
<dbReference type="PANTHER" id="PTHR43547:SF10">
    <property type="entry name" value="SENSOR HISTIDINE KINASE DCUS"/>
    <property type="match status" value="1"/>
</dbReference>
<evidence type="ECO:0000256" key="4">
    <source>
        <dbReference type="SAM" id="Phobius"/>
    </source>
</evidence>
<name>A0A518AWT5_9BACT</name>
<dbReference type="AlphaFoldDB" id="A0A518AWT5"/>
<evidence type="ECO:0000259" key="5">
    <source>
        <dbReference type="PROSITE" id="PS50109"/>
    </source>
</evidence>
<dbReference type="KEGG" id="knv:Pan216_00190"/>
<keyword evidence="4" id="KW-1133">Transmembrane helix</keyword>
<dbReference type="PROSITE" id="PS50109">
    <property type="entry name" value="HIS_KIN"/>
    <property type="match status" value="1"/>
</dbReference>
<dbReference type="OrthoDB" id="9808408at2"/>
<protein>
    <recommendedName>
        <fullName evidence="2">histidine kinase</fullName>
        <ecNumber evidence="2">2.7.13.3</ecNumber>
    </recommendedName>
</protein>
<dbReference type="InterPro" id="IPR004358">
    <property type="entry name" value="Sig_transdc_His_kin-like_C"/>
</dbReference>
<keyword evidence="7" id="KW-1185">Reference proteome</keyword>
<comment type="catalytic activity">
    <reaction evidence="1">
        <text>ATP + protein L-histidine = ADP + protein N-phospho-L-histidine.</text>
        <dbReference type="EC" id="2.7.13.3"/>
    </reaction>
</comment>
<dbReference type="SUPFAM" id="SSF55874">
    <property type="entry name" value="ATPase domain of HSP90 chaperone/DNA topoisomerase II/histidine kinase"/>
    <property type="match status" value="1"/>
</dbReference>
<dbReference type="PANTHER" id="PTHR43547">
    <property type="entry name" value="TWO-COMPONENT HISTIDINE KINASE"/>
    <property type="match status" value="1"/>
</dbReference>